<protein>
    <submittedName>
        <fullName evidence="2">Uncharacterized protein</fullName>
    </submittedName>
</protein>
<gene>
    <name evidence="2" type="ORF">QBC47DRAFT_392105</name>
</gene>
<evidence type="ECO:0000313" key="3">
    <source>
        <dbReference type="Proteomes" id="UP001239445"/>
    </source>
</evidence>
<keyword evidence="3" id="KW-1185">Reference proteome</keyword>
<proteinExistence type="predicted"/>
<sequence length="62" mass="6634">MARLRVLLMVALLAAVVSAQYKGPCSDDACGEKAKPCKRGQSCVPYPSFSPGPRYGCTCSYM</sequence>
<comment type="caution">
    <text evidence="2">The sequence shown here is derived from an EMBL/GenBank/DDBJ whole genome shotgun (WGS) entry which is preliminary data.</text>
</comment>
<evidence type="ECO:0000256" key="1">
    <source>
        <dbReference type="SAM" id="SignalP"/>
    </source>
</evidence>
<dbReference type="EMBL" id="MU839843">
    <property type="protein sequence ID" value="KAK1751032.1"/>
    <property type="molecule type" value="Genomic_DNA"/>
</dbReference>
<accession>A0AAJ0F2E1</accession>
<feature type="signal peptide" evidence="1">
    <location>
        <begin position="1"/>
        <end position="19"/>
    </location>
</feature>
<dbReference type="Proteomes" id="UP001239445">
    <property type="component" value="Unassembled WGS sequence"/>
</dbReference>
<dbReference type="AlphaFoldDB" id="A0AAJ0F2E1"/>
<feature type="chain" id="PRO_5042518772" evidence="1">
    <location>
        <begin position="20"/>
        <end position="62"/>
    </location>
</feature>
<organism evidence="2 3">
    <name type="scientific">Echria macrotheca</name>
    <dbReference type="NCBI Taxonomy" id="438768"/>
    <lineage>
        <taxon>Eukaryota</taxon>
        <taxon>Fungi</taxon>
        <taxon>Dikarya</taxon>
        <taxon>Ascomycota</taxon>
        <taxon>Pezizomycotina</taxon>
        <taxon>Sordariomycetes</taxon>
        <taxon>Sordariomycetidae</taxon>
        <taxon>Sordariales</taxon>
        <taxon>Schizotheciaceae</taxon>
        <taxon>Echria</taxon>
    </lineage>
</organism>
<evidence type="ECO:0000313" key="2">
    <source>
        <dbReference type="EMBL" id="KAK1751032.1"/>
    </source>
</evidence>
<reference evidence="2" key="1">
    <citation type="submission" date="2023-06" db="EMBL/GenBank/DDBJ databases">
        <title>Genome-scale phylogeny and comparative genomics of the fungal order Sordariales.</title>
        <authorList>
            <consortium name="Lawrence Berkeley National Laboratory"/>
            <person name="Hensen N."/>
            <person name="Bonometti L."/>
            <person name="Westerberg I."/>
            <person name="Brannstrom I.O."/>
            <person name="Guillou S."/>
            <person name="Cros-Aarteil S."/>
            <person name="Calhoun S."/>
            <person name="Haridas S."/>
            <person name="Kuo A."/>
            <person name="Mondo S."/>
            <person name="Pangilinan J."/>
            <person name="Riley R."/>
            <person name="Labutti K."/>
            <person name="Andreopoulos B."/>
            <person name="Lipzen A."/>
            <person name="Chen C."/>
            <person name="Yanf M."/>
            <person name="Daum C."/>
            <person name="Ng V."/>
            <person name="Clum A."/>
            <person name="Steindorff A."/>
            <person name="Ohm R."/>
            <person name="Martin F."/>
            <person name="Silar P."/>
            <person name="Natvig D."/>
            <person name="Lalanne C."/>
            <person name="Gautier V."/>
            <person name="Ament-Velasquez S.L."/>
            <person name="Kruys A."/>
            <person name="Hutchinson M.I."/>
            <person name="Powell A.J."/>
            <person name="Barry K."/>
            <person name="Miller A.N."/>
            <person name="Grigoriev I.V."/>
            <person name="Debuchy R."/>
            <person name="Gladieux P."/>
            <person name="Thoren M.H."/>
            <person name="Johannesson H."/>
        </authorList>
    </citation>
    <scope>NUCLEOTIDE SEQUENCE</scope>
    <source>
        <strain evidence="2">PSN4</strain>
    </source>
</reference>
<name>A0AAJ0F2E1_9PEZI</name>
<keyword evidence="1" id="KW-0732">Signal</keyword>